<evidence type="ECO:0000313" key="1">
    <source>
        <dbReference type="EMBL" id="QHU06079.1"/>
    </source>
</evidence>
<dbReference type="Pfam" id="PF19060">
    <property type="entry name" value="DVNP"/>
    <property type="match status" value="1"/>
</dbReference>
<dbReference type="InterPro" id="IPR043928">
    <property type="entry name" value="DNVP"/>
</dbReference>
<dbReference type="GO" id="GO:0051276">
    <property type="term" value="P:chromosome organization"/>
    <property type="evidence" value="ECO:0007669"/>
    <property type="project" value="InterPro"/>
</dbReference>
<proteinExistence type="predicted"/>
<accession>A0A6C0JKF4</accession>
<reference evidence="1" key="1">
    <citation type="journal article" date="2020" name="Nature">
        <title>Giant virus diversity and host interactions through global metagenomics.</title>
        <authorList>
            <person name="Schulz F."/>
            <person name="Roux S."/>
            <person name="Paez-Espino D."/>
            <person name="Jungbluth S."/>
            <person name="Walsh D.A."/>
            <person name="Denef V.J."/>
            <person name="McMahon K.D."/>
            <person name="Konstantinidis K.T."/>
            <person name="Eloe-Fadrosh E.A."/>
            <person name="Kyrpides N.C."/>
            <person name="Woyke T."/>
        </authorList>
    </citation>
    <scope>NUCLEOTIDE SEQUENCE</scope>
    <source>
        <strain evidence="1">GVMAG-M-3300027747-57</strain>
    </source>
</reference>
<organism evidence="1">
    <name type="scientific">viral metagenome</name>
    <dbReference type="NCBI Taxonomy" id="1070528"/>
    <lineage>
        <taxon>unclassified sequences</taxon>
        <taxon>metagenomes</taxon>
        <taxon>organismal metagenomes</taxon>
    </lineage>
</organism>
<dbReference type="AlphaFoldDB" id="A0A6C0JKF4"/>
<name>A0A6C0JKF4_9ZZZZ</name>
<dbReference type="EMBL" id="MN740430">
    <property type="protein sequence ID" value="QHU06079.1"/>
    <property type="molecule type" value="Genomic_DNA"/>
</dbReference>
<sequence>MSRHTRHEDGMYHVSGKKFKELYGSRVQVMNGTAAMTSGGLKKSDLMMNKWGRIVSVLKHKTAKKEKRLEKAGYFTQKGKWGFVKKEKKSKKNRTKKH</sequence>
<protein>
    <submittedName>
        <fullName evidence="1">Uncharacterized protein</fullName>
    </submittedName>
</protein>
<dbReference type="GO" id="GO:0003677">
    <property type="term" value="F:DNA binding"/>
    <property type="evidence" value="ECO:0007669"/>
    <property type="project" value="InterPro"/>
</dbReference>